<feature type="region of interest" description="Disordered" evidence="1">
    <location>
        <begin position="1"/>
        <end position="28"/>
    </location>
</feature>
<reference evidence="2 3" key="1">
    <citation type="submission" date="2018-06" db="EMBL/GenBank/DDBJ databases">
        <title>Comparative genomics reveals the genomic features of Rhizophagus irregularis, R. cerebriforme, R. diaphanum and Gigaspora rosea, and their symbiotic lifestyle signature.</title>
        <authorList>
            <person name="Morin E."/>
            <person name="San Clemente H."/>
            <person name="Chen E.C.H."/>
            <person name="De La Providencia I."/>
            <person name="Hainaut M."/>
            <person name="Kuo A."/>
            <person name="Kohler A."/>
            <person name="Murat C."/>
            <person name="Tang N."/>
            <person name="Roy S."/>
            <person name="Loubradou J."/>
            <person name="Henrissat B."/>
            <person name="Grigoriev I.V."/>
            <person name="Corradi N."/>
            <person name="Roux C."/>
            <person name="Martin F.M."/>
        </authorList>
    </citation>
    <scope>NUCLEOTIDE SEQUENCE [LARGE SCALE GENOMIC DNA]</scope>
    <source>
        <strain evidence="2 3">DAOM 227022</strain>
    </source>
</reference>
<accession>A0A397TL27</accession>
<dbReference type="Proteomes" id="UP000265703">
    <property type="component" value="Unassembled WGS sequence"/>
</dbReference>
<keyword evidence="3" id="KW-1185">Reference proteome</keyword>
<dbReference type="OrthoDB" id="6247875at2759"/>
<proteinExistence type="predicted"/>
<evidence type="ECO:0000256" key="1">
    <source>
        <dbReference type="SAM" id="MobiDB-lite"/>
    </source>
</evidence>
<feature type="compositionally biased region" description="Polar residues" evidence="1">
    <location>
        <begin position="10"/>
        <end position="26"/>
    </location>
</feature>
<dbReference type="AlphaFoldDB" id="A0A397TL27"/>
<protein>
    <submittedName>
        <fullName evidence="2">Uncharacterized protein</fullName>
    </submittedName>
</protein>
<evidence type="ECO:0000313" key="3">
    <source>
        <dbReference type="Proteomes" id="UP000265703"/>
    </source>
</evidence>
<dbReference type="EMBL" id="QKYT01000033">
    <property type="protein sequence ID" value="RIA97177.1"/>
    <property type="molecule type" value="Genomic_DNA"/>
</dbReference>
<evidence type="ECO:0000313" key="2">
    <source>
        <dbReference type="EMBL" id="RIA97177.1"/>
    </source>
</evidence>
<organism evidence="2 3">
    <name type="scientific">Glomus cerebriforme</name>
    <dbReference type="NCBI Taxonomy" id="658196"/>
    <lineage>
        <taxon>Eukaryota</taxon>
        <taxon>Fungi</taxon>
        <taxon>Fungi incertae sedis</taxon>
        <taxon>Mucoromycota</taxon>
        <taxon>Glomeromycotina</taxon>
        <taxon>Glomeromycetes</taxon>
        <taxon>Glomerales</taxon>
        <taxon>Glomeraceae</taxon>
        <taxon>Glomus</taxon>
    </lineage>
</organism>
<gene>
    <name evidence="2" type="ORF">C1645_753062</name>
</gene>
<sequence>MFNSKDIEQFQPTEKFTSESSINMNPPFNLEYPSPNLSSDGFFDLGNLDTTNIYGEGIPNWHISQNRVVSESENNFSSCHRGDVNYESNRLENSNVNTSEEFDLSDNLNVSFSVMMESDSYFGV</sequence>
<name>A0A397TL27_9GLOM</name>
<comment type="caution">
    <text evidence="2">The sequence shown here is derived from an EMBL/GenBank/DDBJ whole genome shotgun (WGS) entry which is preliminary data.</text>
</comment>